<dbReference type="Proteomes" id="UP001332192">
    <property type="component" value="Chromosome"/>
</dbReference>
<dbReference type="InterPro" id="IPR006343">
    <property type="entry name" value="DnaB/C_C"/>
</dbReference>
<dbReference type="NCBIfam" id="TIGR01446">
    <property type="entry name" value="DnaD_dom"/>
    <property type="match status" value="1"/>
</dbReference>
<name>A0ABZ1BX65_9FIRM</name>
<dbReference type="RefSeq" id="WP_324716347.1">
    <property type="nucleotide sequence ID" value="NZ_CP141615.1"/>
</dbReference>
<dbReference type="SUPFAM" id="SSF158499">
    <property type="entry name" value="DnaD domain-like"/>
    <property type="match status" value="1"/>
</dbReference>
<protein>
    <submittedName>
        <fullName evidence="4">DnaD domain protein</fullName>
    </submittedName>
</protein>
<evidence type="ECO:0000256" key="1">
    <source>
        <dbReference type="ARBA" id="ARBA00093462"/>
    </source>
</evidence>
<dbReference type="EMBL" id="CP141615">
    <property type="protein sequence ID" value="WRP17075.1"/>
    <property type="molecule type" value="Genomic_DNA"/>
</dbReference>
<feature type="region of interest" description="Disordered" evidence="2">
    <location>
        <begin position="250"/>
        <end position="291"/>
    </location>
</feature>
<feature type="region of interest" description="Disordered" evidence="2">
    <location>
        <begin position="103"/>
        <end position="158"/>
    </location>
</feature>
<accession>A0ABZ1BX65</accession>
<feature type="domain" description="DnaB/C C-terminal" evidence="3">
    <location>
        <begin position="168"/>
        <end position="236"/>
    </location>
</feature>
<comment type="similarity">
    <text evidence="1">Belongs to the DnaB/DnaD family.</text>
</comment>
<feature type="compositionally biased region" description="Low complexity" evidence="2">
    <location>
        <begin position="250"/>
        <end position="268"/>
    </location>
</feature>
<dbReference type="InterPro" id="IPR034829">
    <property type="entry name" value="DnaD-like_sf"/>
</dbReference>
<evidence type="ECO:0000256" key="2">
    <source>
        <dbReference type="SAM" id="MobiDB-lite"/>
    </source>
</evidence>
<evidence type="ECO:0000313" key="5">
    <source>
        <dbReference type="Proteomes" id="UP001332192"/>
    </source>
</evidence>
<gene>
    <name evidence="4" type="ORF">U7230_13450</name>
</gene>
<proteinExistence type="inferred from homology"/>
<sequence>MGRRRLRIEPAPTARRYLPVPEELLTLYAPRMGWQAVSAWLVLRFAAEHGGTPDDEDPASYLARSLGMPPLEAAEALRTLGLYRLVEPVSGQGLRVHEPLPGAEFARQFGPPPDGAGHPSPETDGARQEAAASAESAHAPEAAPPEGGAGYEPNGESALPTDVRGVLDWYHQRIGLISDTQAQRLGEWITERHMATDVVALAIEQTARSAEFASFSYLEGVLRNWYNQGVRTWEDVLRRPSLASVIHAPARGGQAAGPGAPATSPAPGGRAGADRSDAPMTGVPNAEAYRPVDPERIRRWKELYGRGH</sequence>
<organism evidence="4 5">
    <name type="scientific">Carboxydichorda subterranea</name>
    <dbReference type="NCBI Taxonomy" id="3109565"/>
    <lineage>
        <taxon>Bacteria</taxon>
        <taxon>Bacillati</taxon>
        <taxon>Bacillota</taxon>
        <taxon>Limnochordia</taxon>
        <taxon>Limnochordales</taxon>
        <taxon>Geochordaceae</taxon>
        <taxon>Carboxydichorda</taxon>
    </lineage>
</organism>
<dbReference type="Gene3D" id="1.10.10.630">
    <property type="entry name" value="DnaD domain-like"/>
    <property type="match status" value="1"/>
</dbReference>
<keyword evidence="5" id="KW-1185">Reference proteome</keyword>
<evidence type="ECO:0000313" key="4">
    <source>
        <dbReference type="EMBL" id="WRP17075.1"/>
    </source>
</evidence>
<reference evidence="4 5" key="1">
    <citation type="journal article" date="2024" name="Front. Microbiol.">
        <title>Novel thermophilic genera Geochorda gen. nov. and Carboxydochorda gen. nov. from the deep terrestrial subsurface reveal the ecophysiological diversity in the class Limnochordia.</title>
        <authorList>
            <person name="Karnachuk O.V."/>
            <person name="Lukina A.P."/>
            <person name="Avakyan M.R."/>
            <person name="Kadnikov V.V."/>
            <person name="Begmatov S."/>
            <person name="Beletsky A.V."/>
            <person name="Vlasova K.G."/>
            <person name="Novikov A.A."/>
            <person name="Shcherbakova V.A."/>
            <person name="Mardanov A.V."/>
            <person name="Ravin N.V."/>
        </authorList>
    </citation>
    <scope>NUCLEOTIDE SEQUENCE [LARGE SCALE GENOMIC DNA]</scope>
    <source>
        <strain evidence="4 5">L945</strain>
    </source>
</reference>
<feature type="compositionally biased region" description="Low complexity" evidence="2">
    <location>
        <begin position="129"/>
        <end position="156"/>
    </location>
</feature>
<evidence type="ECO:0000259" key="3">
    <source>
        <dbReference type="Pfam" id="PF07261"/>
    </source>
</evidence>
<dbReference type="Pfam" id="PF07261">
    <property type="entry name" value="DnaB_2"/>
    <property type="match status" value="1"/>
</dbReference>